<dbReference type="Pfam" id="PF15377">
    <property type="entry name" value="DUF4604"/>
    <property type="match status" value="1"/>
</dbReference>
<feature type="compositionally biased region" description="Acidic residues" evidence="1">
    <location>
        <begin position="140"/>
        <end position="149"/>
    </location>
</feature>
<feature type="compositionally biased region" description="Basic and acidic residues" evidence="1">
    <location>
        <begin position="110"/>
        <end position="126"/>
    </location>
</feature>
<dbReference type="EMBL" id="JAACXV010000073">
    <property type="protein sequence ID" value="KAF7284615.1"/>
    <property type="molecule type" value="Genomic_DNA"/>
</dbReference>
<proteinExistence type="predicted"/>
<protein>
    <recommendedName>
        <fullName evidence="2">DUF4604 domain-containing protein</fullName>
    </recommendedName>
</protein>
<comment type="caution">
    <text evidence="3">The sequence shown here is derived from an EMBL/GenBank/DDBJ whole genome shotgun (WGS) entry which is preliminary data.</text>
</comment>
<dbReference type="PANTHER" id="PTHR31195">
    <property type="entry name" value="GEO02494P1"/>
    <property type="match status" value="1"/>
</dbReference>
<dbReference type="OrthoDB" id="10043580at2759"/>
<dbReference type="Proteomes" id="UP000625711">
    <property type="component" value="Unassembled WGS sequence"/>
</dbReference>
<feature type="domain" description="DUF4604" evidence="2">
    <location>
        <begin position="6"/>
        <end position="144"/>
    </location>
</feature>
<accession>A0A834IQQ4</accession>
<sequence length="149" mass="16924">MSKKHNIAYIKPEEPSFLRKLKEQIGYKEGPTVDTKREDLGPVDEENLRDTEEEQPQVVVLRPGDLSAEEAAQEKIRLEKEEQEKPADLNAPIVFKKPNKKITDSSEASANKDKGSNKRSGEAKDKKSSKKAKKSNLLSFDDDEEEEHF</sequence>
<evidence type="ECO:0000313" key="3">
    <source>
        <dbReference type="EMBL" id="KAF7284615.1"/>
    </source>
</evidence>
<feature type="region of interest" description="Disordered" evidence="1">
    <location>
        <begin position="24"/>
        <end position="149"/>
    </location>
</feature>
<gene>
    <name evidence="3" type="ORF">GWI33_021807</name>
</gene>
<organism evidence="3 4">
    <name type="scientific">Rhynchophorus ferrugineus</name>
    <name type="common">Red palm weevil</name>
    <name type="synonym">Curculio ferrugineus</name>
    <dbReference type="NCBI Taxonomy" id="354439"/>
    <lineage>
        <taxon>Eukaryota</taxon>
        <taxon>Metazoa</taxon>
        <taxon>Ecdysozoa</taxon>
        <taxon>Arthropoda</taxon>
        <taxon>Hexapoda</taxon>
        <taxon>Insecta</taxon>
        <taxon>Pterygota</taxon>
        <taxon>Neoptera</taxon>
        <taxon>Endopterygota</taxon>
        <taxon>Coleoptera</taxon>
        <taxon>Polyphaga</taxon>
        <taxon>Cucujiformia</taxon>
        <taxon>Curculionidae</taxon>
        <taxon>Dryophthorinae</taxon>
        <taxon>Rhynchophorus</taxon>
    </lineage>
</organism>
<feature type="compositionally biased region" description="Basic and acidic residues" evidence="1">
    <location>
        <begin position="34"/>
        <end position="50"/>
    </location>
</feature>
<name>A0A834IQQ4_RHYFE</name>
<reference evidence="3" key="1">
    <citation type="submission" date="2020-08" db="EMBL/GenBank/DDBJ databases">
        <title>Genome sequencing and assembly of the red palm weevil Rhynchophorus ferrugineus.</title>
        <authorList>
            <person name="Dias G.B."/>
            <person name="Bergman C.M."/>
            <person name="Manee M."/>
        </authorList>
    </citation>
    <scope>NUCLEOTIDE SEQUENCE</scope>
    <source>
        <strain evidence="3">AA-2017</strain>
        <tissue evidence="3">Whole larva</tissue>
    </source>
</reference>
<dbReference type="AlphaFoldDB" id="A0A834IQQ4"/>
<evidence type="ECO:0000313" key="4">
    <source>
        <dbReference type="Proteomes" id="UP000625711"/>
    </source>
</evidence>
<evidence type="ECO:0000259" key="2">
    <source>
        <dbReference type="Pfam" id="PF15377"/>
    </source>
</evidence>
<dbReference type="PANTHER" id="PTHR31195:SF2">
    <property type="entry name" value="GEO02494P1"/>
    <property type="match status" value="1"/>
</dbReference>
<feature type="compositionally biased region" description="Basic and acidic residues" evidence="1">
    <location>
        <begin position="72"/>
        <end position="87"/>
    </location>
</feature>
<keyword evidence="4" id="KW-1185">Reference proteome</keyword>
<evidence type="ECO:0000256" key="1">
    <source>
        <dbReference type="SAM" id="MobiDB-lite"/>
    </source>
</evidence>
<dbReference type="InterPro" id="IPR027911">
    <property type="entry name" value="DUF4604"/>
</dbReference>
<dbReference type="InterPro" id="IPR040219">
    <property type="entry name" value="KIAA1143-like"/>
</dbReference>